<name>A0A8J6TPG6_9BACT</name>
<protein>
    <submittedName>
        <fullName evidence="1">Uncharacterized protein</fullName>
    </submittedName>
</protein>
<dbReference type="EMBL" id="JACNIG010000052">
    <property type="protein sequence ID" value="MBC8430537.1"/>
    <property type="molecule type" value="Genomic_DNA"/>
</dbReference>
<accession>A0A8J6TPG6</accession>
<comment type="caution">
    <text evidence="1">The sequence shown here is derived from an EMBL/GenBank/DDBJ whole genome shotgun (WGS) entry which is preliminary data.</text>
</comment>
<organism evidence="1 2">
    <name type="scientific">Candidatus Desulfatibia vada</name>
    <dbReference type="NCBI Taxonomy" id="2841696"/>
    <lineage>
        <taxon>Bacteria</taxon>
        <taxon>Pseudomonadati</taxon>
        <taxon>Thermodesulfobacteriota</taxon>
        <taxon>Desulfobacteria</taxon>
        <taxon>Desulfobacterales</taxon>
        <taxon>Desulfobacterales incertae sedis</taxon>
        <taxon>Candidatus Desulfatibia</taxon>
    </lineage>
</organism>
<proteinExistence type="predicted"/>
<gene>
    <name evidence="1" type="ORF">H8D96_01330</name>
</gene>
<reference evidence="1 2" key="1">
    <citation type="submission" date="2020-08" db="EMBL/GenBank/DDBJ databases">
        <title>Bridging the membrane lipid divide: bacteria of the FCB group superphylum have the potential to synthesize archaeal ether lipids.</title>
        <authorList>
            <person name="Villanueva L."/>
            <person name="Von Meijenfeldt F.A.B."/>
            <person name="Westbye A.B."/>
            <person name="Yadav S."/>
            <person name="Hopmans E.C."/>
            <person name="Dutilh B.E."/>
            <person name="Sinninghe Damste J.S."/>
        </authorList>
    </citation>
    <scope>NUCLEOTIDE SEQUENCE [LARGE SCALE GENOMIC DNA]</scope>
    <source>
        <strain evidence="1">NIOZ-UU17</strain>
    </source>
</reference>
<evidence type="ECO:0000313" key="2">
    <source>
        <dbReference type="Proteomes" id="UP000605201"/>
    </source>
</evidence>
<dbReference type="AlphaFoldDB" id="A0A8J6TPG6"/>
<sequence length="158" mass="17757">MALTVDDERASKTVLGKEAEKEFQGFSGNISLSVADYNKKEFKVGIFNVPDLMREAFKRKLENSGAEVLPEKTSGKLELMIVLREFSLDLEGREWVARMSYEARLIKGKATLATQIINGKAERYHLFGRDNADELMGEIFTDMVNAFGLSRLFKPAGN</sequence>
<evidence type="ECO:0000313" key="1">
    <source>
        <dbReference type="EMBL" id="MBC8430537.1"/>
    </source>
</evidence>
<dbReference type="Proteomes" id="UP000605201">
    <property type="component" value="Unassembled WGS sequence"/>
</dbReference>